<dbReference type="EMBL" id="AMXF01000509">
    <property type="protein sequence ID" value="ENO87367.1"/>
    <property type="molecule type" value="Genomic_DNA"/>
</dbReference>
<dbReference type="AlphaFoldDB" id="N6YYB2"/>
<gene>
    <name evidence="2" type="ORF">C667_23754</name>
</gene>
<feature type="non-terminal residue" evidence="2">
    <location>
        <position position="1"/>
    </location>
</feature>
<protein>
    <submittedName>
        <fullName evidence="2">Uncharacterized protein</fullName>
    </submittedName>
</protein>
<reference evidence="2 3" key="1">
    <citation type="submission" date="2012-09" db="EMBL/GenBank/DDBJ databases">
        <title>Draft Genome Sequences of 6 Strains from Genus Thauera.</title>
        <authorList>
            <person name="Liu B."/>
            <person name="Shapleigh J.P."/>
            <person name="Frostegard A.H."/>
        </authorList>
    </citation>
    <scope>NUCLEOTIDE SEQUENCE [LARGE SCALE GENOMIC DNA]</scope>
    <source>
        <strain evidence="2 3">B4P</strain>
    </source>
</reference>
<evidence type="ECO:0000313" key="3">
    <source>
        <dbReference type="Proteomes" id="UP000013047"/>
    </source>
</evidence>
<evidence type="ECO:0000256" key="1">
    <source>
        <dbReference type="SAM" id="MobiDB-lite"/>
    </source>
</evidence>
<name>N6YYB2_9RHOO</name>
<evidence type="ECO:0000313" key="2">
    <source>
        <dbReference type="EMBL" id="ENO87367.1"/>
    </source>
</evidence>
<feature type="region of interest" description="Disordered" evidence="1">
    <location>
        <begin position="107"/>
        <end position="128"/>
    </location>
</feature>
<proteinExistence type="predicted"/>
<keyword evidence="3" id="KW-1185">Reference proteome</keyword>
<accession>N6YYB2</accession>
<dbReference type="RefSeq" id="WP_004390438.1">
    <property type="nucleotide sequence ID" value="NZ_AMXF01000509.1"/>
</dbReference>
<dbReference type="Proteomes" id="UP000013047">
    <property type="component" value="Unassembled WGS sequence"/>
</dbReference>
<comment type="caution">
    <text evidence="2">The sequence shown here is derived from an EMBL/GenBank/DDBJ whole genome shotgun (WGS) entry which is preliminary data.</text>
</comment>
<organism evidence="2 3">
    <name type="scientific">Thauera phenylacetica B4P</name>
    <dbReference type="NCBI Taxonomy" id="1234382"/>
    <lineage>
        <taxon>Bacteria</taxon>
        <taxon>Pseudomonadati</taxon>
        <taxon>Pseudomonadota</taxon>
        <taxon>Betaproteobacteria</taxon>
        <taxon>Rhodocyclales</taxon>
        <taxon>Zoogloeaceae</taxon>
        <taxon>Thauera</taxon>
    </lineage>
</organism>
<sequence>AALAHEAAQQRLHAAVQAAQPGQDRLATARRALESLLADDGAEARALHPYARALLEQIRERQQLGALAERLRRQLDERARATGVQEQELEALRRQNAELQRKLDALADIERRLSPPAQPVRPRTGAQE</sequence>